<evidence type="ECO:0000256" key="14">
    <source>
        <dbReference type="SAM" id="MobiDB-lite"/>
    </source>
</evidence>
<keyword evidence="8" id="KW-0007">Acetylation</keyword>
<dbReference type="Pfam" id="PF05502">
    <property type="entry name" value="Dynactin_p62"/>
    <property type="match status" value="1"/>
</dbReference>
<keyword evidence="10" id="KW-0206">Cytoskeleton</keyword>
<keyword evidence="4" id="KW-0963">Cytoplasm</keyword>
<evidence type="ECO:0000256" key="1">
    <source>
        <dbReference type="ARBA" id="ARBA00004300"/>
    </source>
</evidence>
<evidence type="ECO:0000256" key="6">
    <source>
        <dbReference type="ARBA" id="ARBA00022553"/>
    </source>
</evidence>
<evidence type="ECO:0000256" key="7">
    <source>
        <dbReference type="ARBA" id="ARBA00022843"/>
    </source>
</evidence>
<dbReference type="Proteomes" id="UP000028837">
    <property type="component" value="Unassembled WGS sequence"/>
</dbReference>
<dbReference type="VEuPathDB" id="ToxoDB:TGDOM2_316240"/>
<dbReference type="PANTHER" id="PTHR13034:SF2">
    <property type="entry name" value="DYNACTIN SUBUNIT 4"/>
    <property type="match status" value="1"/>
</dbReference>
<keyword evidence="9" id="KW-0175">Coiled coil</keyword>
<evidence type="ECO:0000256" key="13">
    <source>
        <dbReference type="ARBA" id="ARBA00093507"/>
    </source>
</evidence>
<dbReference type="InterPro" id="IPR008603">
    <property type="entry name" value="DCTN4"/>
</dbReference>
<feature type="compositionally biased region" description="Basic and acidic residues" evidence="14">
    <location>
        <begin position="569"/>
        <end position="579"/>
    </location>
</feature>
<dbReference type="AlphaFoldDB" id="A0A086JWZ7"/>
<comment type="subunit">
    <text evidence="13">Subunit of dynactin, a multiprotein complex part of a tripartite complex with dynein and a adapter, such as BICDL1, BICD2 or HOOK3. The dynactin complex is built around ACTR1A/ACTB filament and consists of an actin-related filament composed of a shoulder domain, a pointed end and a barbed end. Its length is defined by its flexible shoulder domain. The soulder is composed of 2 DCTN1 subunits, 4 DCTN2 and 2 DCTN3. The 4 DCNT2 (via N-terminus) bind the ACTR1A filament and act as molecular rulers to determine the length. The pointed end is important for binding dynein-dynactin cargo adapters. Consists of 4 subunits: ACTR10, DCNT4, DCTN5 and DCTN6. The barbed end is composed of a CAPZA1:CAPZB heterodimers, which binds ACTR1A/ACTB filament and dynactin and stabilizes dynactin. Interacts with ATP7B, but not ATP7A, in a copper-dependent manner. Interacts with ANK2; this interaction is required for localization at costameres. Interacts with N4BP2L1.</text>
</comment>
<dbReference type="EMBL" id="AHZU02001074">
    <property type="protein sequence ID" value="KFG36665.1"/>
    <property type="molecule type" value="Genomic_DNA"/>
</dbReference>
<evidence type="ECO:0000256" key="10">
    <source>
        <dbReference type="ARBA" id="ARBA00023212"/>
    </source>
</evidence>
<feature type="region of interest" description="Disordered" evidence="14">
    <location>
        <begin position="520"/>
        <end position="579"/>
    </location>
</feature>
<comment type="caution">
    <text evidence="15">The sequence shown here is derived from an EMBL/GenBank/DDBJ whole genome shotgun (WGS) entry which is preliminary data.</text>
</comment>
<evidence type="ECO:0000256" key="2">
    <source>
        <dbReference type="ARBA" id="ARBA00004529"/>
    </source>
</evidence>
<protein>
    <recommendedName>
        <fullName evidence="12">Dynactin subunit 4</fullName>
    </recommendedName>
</protein>
<evidence type="ECO:0000256" key="8">
    <source>
        <dbReference type="ARBA" id="ARBA00022990"/>
    </source>
</evidence>
<evidence type="ECO:0000256" key="5">
    <source>
        <dbReference type="ARBA" id="ARBA00022499"/>
    </source>
</evidence>
<dbReference type="GO" id="GO:0005813">
    <property type="term" value="C:centrosome"/>
    <property type="evidence" value="ECO:0007669"/>
    <property type="project" value="UniProtKB-SubCell"/>
</dbReference>
<dbReference type="PANTHER" id="PTHR13034">
    <property type="entry name" value="DYNACTIN P62 SUBUNIT"/>
    <property type="match status" value="1"/>
</dbReference>
<evidence type="ECO:0000313" key="15">
    <source>
        <dbReference type="EMBL" id="KFG36665.1"/>
    </source>
</evidence>
<keyword evidence="6" id="KW-0597">Phosphoprotein</keyword>
<evidence type="ECO:0000256" key="11">
    <source>
        <dbReference type="ARBA" id="ARBA00034776"/>
    </source>
</evidence>
<comment type="similarity">
    <text evidence="11">Belongs to the dynactin subunit 4 family.</text>
</comment>
<keyword evidence="7" id="KW-0832">Ubl conjugation</keyword>
<evidence type="ECO:0000313" key="16">
    <source>
        <dbReference type="Proteomes" id="UP000028837"/>
    </source>
</evidence>
<accession>A0A086JWZ7</accession>
<evidence type="ECO:0000256" key="12">
    <source>
        <dbReference type="ARBA" id="ARBA00034864"/>
    </source>
</evidence>
<feature type="compositionally biased region" description="Basic and acidic residues" evidence="14">
    <location>
        <begin position="525"/>
        <end position="557"/>
    </location>
</feature>
<organism evidence="15 16">
    <name type="scientific">Toxoplasma gondii GAB2-2007-GAL-DOM2</name>
    <dbReference type="NCBI Taxonomy" id="1130820"/>
    <lineage>
        <taxon>Eukaryota</taxon>
        <taxon>Sar</taxon>
        <taxon>Alveolata</taxon>
        <taxon>Apicomplexa</taxon>
        <taxon>Conoidasida</taxon>
        <taxon>Coccidia</taxon>
        <taxon>Eucoccidiorida</taxon>
        <taxon>Eimeriorina</taxon>
        <taxon>Sarcocystidae</taxon>
        <taxon>Toxoplasma</taxon>
    </lineage>
</organism>
<name>A0A086JWZ7_TOXGO</name>
<evidence type="ECO:0000256" key="3">
    <source>
        <dbReference type="ARBA" id="ARBA00004657"/>
    </source>
</evidence>
<feature type="region of interest" description="Disordered" evidence="14">
    <location>
        <begin position="1"/>
        <end position="25"/>
    </location>
</feature>
<evidence type="ECO:0000256" key="4">
    <source>
        <dbReference type="ARBA" id="ARBA00022490"/>
    </source>
</evidence>
<sequence>MSDSESEGSAAQVCEPPPLAVPPPLPRAPLSLGPLLETRRPEVFLLPQSRQTVVAFSRAYVCESCRAVRGPEDLSVEIESYFCPACLDAMPQIEALACSCRCTKCFDCPRCFATLGVVREPRSGVDTPETLVAGAAPSLGPERCDSLLSLSSDEETEGGSAAATSASSAAQFDFFFACPACKWSSKPLEMKSQVSGLLPAAGTAEERGGRVRRSFSPLFEALQAAAQERERTRQLEARVKHKAVALLFAAAAATGNFTGRGPLGRMQRDKTWRVVDVEQRLRERAAEAAASDVWARLPQDVPHAAQRVSLAELLAGKHLAPREVISEFDWNRRLQQDMFSEDADDEDFTAEETKALEPLNANQVLVDRRGPDCAPVEVLGLLGASGGQPREPAEGGGGGEIDENVAQEVASVEQRLRKPNATVVAETSGSLLHPVRKRLLTRQSRRCRTCQKFVVKSQVSPNAVPPLRLNSAAALLLPRMHANLRSGAVAFDGIVDVELGVLNPTEVPMFLTFHLAHGAEEDEDMPGKRRDGEATKDGRDAAGGDERKENADKKGADAEGAGQNGMDKNGAEEPQRETARRNWQTLDILTKNFQVALDPYDEMLEELNTDVGELRADDDPTIVLARKGNAVLLRLRVRAKKWALHQVAASCMTVDVSVEDSSPIRACYVLSLGRIAYTSEAELQRRESL</sequence>
<proteinExistence type="inferred from homology"/>
<comment type="subcellular location">
    <subcellularLocation>
        <location evidence="1">Cytoplasm</location>
        <location evidence="1">Cytoskeleton</location>
        <location evidence="1">Microtubule organizing center</location>
        <location evidence="1">Centrosome</location>
    </subcellularLocation>
    <subcellularLocation>
        <location evidence="2">Cytoplasm</location>
        <location evidence="2">Cytoskeleton</location>
        <location evidence="2">Stress fiber</location>
    </subcellularLocation>
    <subcellularLocation>
        <location evidence="3">Cytoplasm</location>
        <location evidence="3">Myofibril</location>
    </subcellularLocation>
</comment>
<keyword evidence="5" id="KW-1017">Isopeptide bond</keyword>
<evidence type="ECO:0000256" key="9">
    <source>
        <dbReference type="ARBA" id="ARBA00023054"/>
    </source>
</evidence>
<dbReference type="GO" id="GO:0001725">
    <property type="term" value="C:stress fiber"/>
    <property type="evidence" value="ECO:0007669"/>
    <property type="project" value="UniProtKB-SubCell"/>
</dbReference>
<feature type="compositionally biased region" description="Pro residues" evidence="14">
    <location>
        <begin position="15"/>
        <end position="25"/>
    </location>
</feature>
<gene>
    <name evidence="15" type="ORF">TGDOM2_316240</name>
</gene>
<dbReference type="GO" id="GO:0005869">
    <property type="term" value="C:dynactin complex"/>
    <property type="evidence" value="ECO:0007669"/>
    <property type="project" value="InterPro"/>
</dbReference>
<reference evidence="15 16" key="1">
    <citation type="submission" date="2014-02" db="EMBL/GenBank/DDBJ databases">
        <authorList>
            <person name="Sibley D."/>
            <person name="Venepally P."/>
            <person name="Karamycheva S."/>
            <person name="Hadjithomas M."/>
            <person name="Khan A."/>
            <person name="Brunk B."/>
            <person name="Roos D."/>
            <person name="Caler E."/>
            <person name="Lorenzi H."/>
        </authorList>
    </citation>
    <scope>NUCLEOTIDE SEQUENCE [LARGE SCALE GENOMIC DNA]</scope>
    <source>
        <strain evidence="15 16">GAB2-2007-GAL-DOM2</strain>
    </source>
</reference>
<dbReference type="OrthoDB" id="283815at2759"/>